<dbReference type="Gene3D" id="3.30.160.60">
    <property type="entry name" value="Classic Zinc Finger"/>
    <property type="match status" value="2"/>
</dbReference>
<keyword evidence="4" id="KW-0862">Zinc</keyword>
<organism evidence="8 9">
    <name type="scientific">Mugilogobius chulae</name>
    <name type="common">yellowstripe goby</name>
    <dbReference type="NCBI Taxonomy" id="88201"/>
    <lineage>
        <taxon>Eukaryota</taxon>
        <taxon>Metazoa</taxon>
        <taxon>Chordata</taxon>
        <taxon>Craniata</taxon>
        <taxon>Vertebrata</taxon>
        <taxon>Euteleostomi</taxon>
        <taxon>Actinopterygii</taxon>
        <taxon>Neopterygii</taxon>
        <taxon>Teleostei</taxon>
        <taxon>Neoteleostei</taxon>
        <taxon>Acanthomorphata</taxon>
        <taxon>Gobiaria</taxon>
        <taxon>Gobiiformes</taxon>
        <taxon>Gobioidei</taxon>
        <taxon>Gobiidae</taxon>
        <taxon>Gobionellinae</taxon>
        <taxon>Mugilogobius</taxon>
    </lineage>
</organism>
<dbReference type="PROSITE" id="PS00028">
    <property type="entry name" value="ZINC_FINGER_C2H2_1"/>
    <property type="match status" value="2"/>
</dbReference>
<keyword evidence="2" id="KW-0677">Repeat</keyword>
<dbReference type="PROSITE" id="PS50157">
    <property type="entry name" value="ZINC_FINGER_C2H2_2"/>
    <property type="match status" value="2"/>
</dbReference>
<dbReference type="InterPro" id="IPR013087">
    <property type="entry name" value="Znf_C2H2_type"/>
</dbReference>
<dbReference type="GO" id="GO:0008270">
    <property type="term" value="F:zinc ion binding"/>
    <property type="evidence" value="ECO:0007669"/>
    <property type="project" value="UniProtKB-KW"/>
</dbReference>
<evidence type="ECO:0000256" key="5">
    <source>
        <dbReference type="PROSITE-ProRule" id="PRU00042"/>
    </source>
</evidence>
<gene>
    <name evidence="8" type="ORF">WMY93_033724</name>
</gene>
<comment type="caution">
    <text evidence="8">The sequence shown here is derived from an EMBL/GenBank/DDBJ whole genome shotgun (WGS) entry which is preliminary data.</text>
</comment>
<evidence type="ECO:0000256" key="2">
    <source>
        <dbReference type="ARBA" id="ARBA00022737"/>
    </source>
</evidence>
<dbReference type="Pfam" id="PF00096">
    <property type="entry name" value="zf-C2H2"/>
    <property type="match status" value="2"/>
</dbReference>
<dbReference type="FunFam" id="3.30.160.60:FF:000446">
    <property type="entry name" value="Zinc finger protein"/>
    <property type="match status" value="1"/>
</dbReference>
<proteinExistence type="predicted"/>
<dbReference type="Proteomes" id="UP001460270">
    <property type="component" value="Unassembled WGS sequence"/>
</dbReference>
<feature type="domain" description="C2H2-type" evidence="7">
    <location>
        <begin position="12"/>
        <end position="39"/>
    </location>
</feature>
<dbReference type="FunFam" id="3.30.160.60:FF:000100">
    <property type="entry name" value="Zinc finger 45-like"/>
    <property type="match status" value="1"/>
</dbReference>
<dbReference type="EMBL" id="JBBPFD010000240">
    <property type="protein sequence ID" value="KAK7879570.1"/>
    <property type="molecule type" value="Genomic_DNA"/>
</dbReference>
<keyword evidence="3 5" id="KW-0863">Zinc-finger</keyword>
<dbReference type="SMART" id="SM00355">
    <property type="entry name" value="ZnF_C2H2"/>
    <property type="match status" value="2"/>
</dbReference>
<sequence length="82" mass="9494">MPIPKKRRRVWTECEDCGRRFSRASLLKAHRHTHISESSSPQNEENPENQAASLRCDQCGKRFSSNTRLQSHVRTNHGHQNA</sequence>
<evidence type="ECO:0000256" key="3">
    <source>
        <dbReference type="ARBA" id="ARBA00022771"/>
    </source>
</evidence>
<feature type="region of interest" description="Disordered" evidence="6">
    <location>
        <begin position="28"/>
        <end position="53"/>
    </location>
</feature>
<feature type="domain" description="C2H2-type" evidence="7">
    <location>
        <begin position="54"/>
        <end position="82"/>
    </location>
</feature>
<feature type="compositionally biased region" description="Low complexity" evidence="6">
    <location>
        <begin position="36"/>
        <end position="53"/>
    </location>
</feature>
<name>A0AAW0MMP6_9GOBI</name>
<evidence type="ECO:0000256" key="1">
    <source>
        <dbReference type="ARBA" id="ARBA00022723"/>
    </source>
</evidence>
<reference evidence="9" key="1">
    <citation type="submission" date="2024-04" db="EMBL/GenBank/DDBJ databases">
        <title>Salinicola lusitanus LLJ914,a marine bacterium isolated from the Okinawa Trough.</title>
        <authorList>
            <person name="Li J."/>
        </authorList>
    </citation>
    <scope>NUCLEOTIDE SEQUENCE [LARGE SCALE GENOMIC DNA]</scope>
</reference>
<keyword evidence="9" id="KW-1185">Reference proteome</keyword>
<protein>
    <recommendedName>
        <fullName evidence="7">C2H2-type domain-containing protein</fullName>
    </recommendedName>
</protein>
<evidence type="ECO:0000256" key="4">
    <source>
        <dbReference type="ARBA" id="ARBA00022833"/>
    </source>
</evidence>
<evidence type="ECO:0000256" key="6">
    <source>
        <dbReference type="SAM" id="MobiDB-lite"/>
    </source>
</evidence>
<keyword evidence="1" id="KW-0479">Metal-binding</keyword>
<evidence type="ECO:0000313" key="9">
    <source>
        <dbReference type="Proteomes" id="UP001460270"/>
    </source>
</evidence>
<dbReference type="AlphaFoldDB" id="A0AAW0MMP6"/>
<dbReference type="SUPFAM" id="SSF57667">
    <property type="entry name" value="beta-beta-alpha zinc fingers"/>
    <property type="match status" value="1"/>
</dbReference>
<evidence type="ECO:0000313" key="8">
    <source>
        <dbReference type="EMBL" id="KAK7879570.1"/>
    </source>
</evidence>
<accession>A0AAW0MMP6</accession>
<dbReference type="InterPro" id="IPR036236">
    <property type="entry name" value="Znf_C2H2_sf"/>
</dbReference>
<evidence type="ECO:0000259" key="7">
    <source>
        <dbReference type="PROSITE" id="PS50157"/>
    </source>
</evidence>